<keyword evidence="3" id="KW-1185">Reference proteome</keyword>
<gene>
    <name evidence="2" type="ORF">CTEN210_03650</name>
</gene>
<protein>
    <submittedName>
        <fullName evidence="2">Uncharacterized protein</fullName>
    </submittedName>
</protein>
<evidence type="ECO:0000256" key="1">
    <source>
        <dbReference type="SAM" id="MobiDB-lite"/>
    </source>
</evidence>
<comment type="caution">
    <text evidence="2">The sequence shown here is derived from an EMBL/GenBank/DDBJ whole genome shotgun (WGS) entry which is preliminary data.</text>
</comment>
<feature type="compositionally biased region" description="Polar residues" evidence="1">
    <location>
        <begin position="137"/>
        <end position="154"/>
    </location>
</feature>
<feature type="region of interest" description="Disordered" evidence="1">
    <location>
        <begin position="134"/>
        <end position="154"/>
    </location>
</feature>
<name>A0AAD3CM26_9STRA</name>
<dbReference type="Proteomes" id="UP001054902">
    <property type="component" value="Unassembled WGS sequence"/>
</dbReference>
<dbReference type="AlphaFoldDB" id="A0AAD3CM26"/>
<sequence>MLTKGRVLYARAFIASHVSTHTISHLKSSNNFPYLGSMHQKHHQEKIHGCNENRQSRHLLPSRDIFTLYANNHENHNVKASEIDEDIQTIKVSKREQVKNLLRRLWLKMPFVTLDENSKEIQDVYGNESMIDKEENMQSSSDGQGNVTSTSLQDSQLIDVIPSESATVSMDSTNTNPTELISTELESLNTLDTPTEESIPSIISTTDLSGTWKPKVTNQFKSEYDEYLLNCSQSFMFRKVIVNGIALQKEIIQQHGNDLQITATNPAGNWDRTLIYNETISIKDPDGDLVTVESIWEDEGRIHRSWLRNKPRVHGGVFDTRRYLDSNVDELVCESQFIPATGSEDRFKVGHIIWRFERC</sequence>
<evidence type="ECO:0000313" key="2">
    <source>
        <dbReference type="EMBL" id="GFH47175.1"/>
    </source>
</evidence>
<evidence type="ECO:0000313" key="3">
    <source>
        <dbReference type="Proteomes" id="UP001054902"/>
    </source>
</evidence>
<organism evidence="2 3">
    <name type="scientific">Chaetoceros tenuissimus</name>
    <dbReference type="NCBI Taxonomy" id="426638"/>
    <lineage>
        <taxon>Eukaryota</taxon>
        <taxon>Sar</taxon>
        <taxon>Stramenopiles</taxon>
        <taxon>Ochrophyta</taxon>
        <taxon>Bacillariophyta</taxon>
        <taxon>Coscinodiscophyceae</taxon>
        <taxon>Chaetocerotophycidae</taxon>
        <taxon>Chaetocerotales</taxon>
        <taxon>Chaetocerotaceae</taxon>
        <taxon>Chaetoceros</taxon>
    </lineage>
</organism>
<reference evidence="2 3" key="1">
    <citation type="journal article" date="2021" name="Sci. Rep.">
        <title>The genome of the diatom Chaetoceros tenuissimus carries an ancient integrated fragment of an extant virus.</title>
        <authorList>
            <person name="Hongo Y."/>
            <person name="Kimura K."/>
            <person name="Takaki Y."/>
            <person name="Yoshida Y."/>
            <person name="Baba S."/>
            <person name="Kobayashi G."/>
            <person name="Nagasaki K."/>
            <person name="Hano T."/>
            <person name="Tomaru Y."/>
        </authorList>
    </citation>
    <scope>NUCLEOTIDE SEQUENCE [LARGE SCALE GENOMIC DNA]</scope>
    <source>
        <strain evidence="2 3">NIES-3715</strain>
    </source>
</reference>
<proteinExistence type="predicted"/>
<dbReference type="EMBL" id="BLLK01000022">
    <property type="protein sequence ID" value="GFH47175.1"/>
    <property type="molecule type" value="Genomic_DNA"/>
</dbReference>
<accession>A0AAD3CM26</accession>